<feature type="domain" description="DDH" evidence="6">
    <location>
        <begin position="73"/>
        <end position="201"/>
    </location>
</feature>
<dbReference type="SUPFAM" id="SSF64182">
    <property type="entry name" value="DHH phosphoesterases"/>
    <property type="match status" value="1"/>
</dbReference>
<keyword evidence="5 9" id="KW-0269">Exonuclease</keyword>
<protein>
    <recommendedName>
        <fullName evidence="2">Single-stranded-DNA-specific exonuclease RecJ</fullName>
    </recommendedName>
</protein>
<dbReference type="GO" id="GO:0006281">
    <property type="term" value="P:DNA repair"/>
    <property type="evidence" value="ECO:0007669"/>
    <property type="project" value="InterPro"/>
</dbReference>
<feature type="domain" description="DHHA1" evidence="7">
    <location>
        <begin position="335"/>
        <end position="423"/>
    </location>
</feature>
<dbReference type="InterPro" id="IPR051673">
    <property type="entry name" value="SSDNA_exonuclease_RecJ"/>
</dbReference>
<dbReference type="InterPro" id="IPR003156">
    <property type="entry name" value="DHHA1_dom"/>
</dbReference>
<dbReference type="PANTHER" id="PTHR30255">
    <property type="entry name" value="SINGLE-STRANDED-DNA-SPECIFIC EXONUCLEASE RECJ"/>
    <property type="match status" value="1"/>
</dbReference>
<gene>
    <name evidence="9" type="ORF">B5E75_06050</name>
</gene>
<dbReference type="GO" id="GO:0008409">
    <property type="term" value="F:5'-3' exonuclease activity"/>
    <property type="evidence" value="ECO:0007669"/>
    <property type="project" value="InterPro"/>
</dbReference>
<evidence type="ECO:0000313" key="10">
    <source>
        <dbReference type="Proteomes" id="UP000195305"/>
    </source>
</evidence>
<reference evidence="9 10" key="1">
    <citation type="journal article" date="2018" name="BMC Genomics">
        <title>Whole genome sequencing and function prediction of 133 gut anaerobes isolated from chicken caecum in pure cultures.</title>
        <authorList>
            <person name="Medvecky M."/>
            <person name="Cejkova D."/>
            <person name="Polansky O."/>
            <person name="Karasova D."/>
            <person name="Kubasova T."/>
            <person name="Cizek A."/>
            <person name="Rychlik I."/>
        </authorList>
    </citation>
    <scope>NUCLEOTIDE SEQUENCE [LARGE SCALE GENOMIC DNA]</scope>
    <source>
        <strain evidence="9 10">An13</strain>
    </source>
</reference>
<dbReference type="PANTHER" id="PTHR30255:SF2">
    <property type="entry name" value="SINGLE-STRANDED-DNA-SPECIFIC EXONUCLEASE RECJ"/>
    <property type="match status" value="1"/>
</dbReference>
<dbReference type="Pfam" id="PF17768">
    <property type="entry name" value="RecJ_OB"/>
    <property type="match status" value="1"/>
</dbReference>
<dbReference type="NCBIfam" id="TIGR00644">
    <property type="entry name" value="recJ"/>
    <property type="match status" value="1"/>
</dbReference>
<evidence type="ECO:0000259" key="8">
    <source>
        <dbReference type="Pfam" id="PF17768"/>
    </source>
</evidence>
<comment type="similarity">
    <text evidence="1">Belongs to the RecJ family.</text>
</comment>
<dbReference type="InterPro" id="IPR038763">
    <property type="entry name" value="DHH_sf"/>
</dbReference>
<sequence>MKYKIIEPQHYQQIQARYHINSLLAKVIESRQYDEKTLKEMMNPRLIYHDFSLFEEADMTLERIHEAIEQHEKICIYGDYDCDGILATTILVQAFLELGVKVGYHIPHRFEDGYGLNVRRVEQMAEKGYTLIITVDNGVKAFEAVERANELGIDVIITDHHQFDQDLPDACTIIHTKLSPDYPFKEISGGYVAYKLASALLGRQDKYLFCLAAITTISDMMPLLNENRSLVRRALTFMKEGKYLSLELLLGNQQTYSTYGIGFVIAPKINSFGRLPELCSPNILVKYFLKNAPRDFMVQVAQMATSLNTKRQTMTNQQYELAKQQMNDDFLCWASDEIHEGIMGLIAGKYTREYERPSFVMNHDKDKGLYKGSARSVEGFSLHQFFMEHQDQFVICGGHSLAGGFTVDEAHFDSFCQCVKDSLQGRHFQPTTSVLQIDENDIVLSSVESLSLLEPFGMKNEEPLYILKNVPVSRVQQMGQGKHLKMESQFPHGQMSMLYFQHGDLYGELKNIKTMNVIGTLQINEYRHQKSINFIIKDIV</sequence>
<accession>A0A1Y4SXN9</accession>
<proteinExistence type="inferred from homology"/>
<dbReference type="Gene3D" id="3.90.1640.30">
    <property type="match status" value="1"/>
</dbReference>
<dbReference type="InterPro" id="IPR004610">
    <property type="entry name" value="RecJ"/>
</dbReference>
<evidence type="ECO:0000256" key="2">
    <source>
        <dbReference type="ARBA" id="ARBA00019841"/>
    </source>
</evidence>
<evidence type="ECO:0000259" key="6">
    <source>
        <dbReference type="Pfam" id="PF01368"/>
    </source>
</evidence>
<dbReference type="OrthoDB" id="9809852at2"/>
<evidence type="ECO:0000256" key="5">
    <source>
        <dbReference type="ARBA" id="ARBA00022839"/>
    </source>
</evidence>
<feature type="domain" description="RecJ OB" evidence="8">
    <location>
        <begin position="436"/>
        <end position="538"/>
    </location>
</feature>
<dbReference type="GO" id="GO:0006310">
    <property type="term" value="P:DNA recombination"/>
    <property type="evidence" value="ECO:0007669"/>
    <property type="project" value="InterPro"/>
</dbReference>
<dbReference type="RefSeq" id="WP_087357877.1">
    <property type="nucleotide sequence ID" value="NZ_AP031415.1"/>
</dbReference>
<dbReference type="Pfam" id="PF01368">
    <property type="entry name" value="DHH"/>
    <property type="match status" value="1"/>
</dbReference>
<organism evidence="9 10">
    <name type="scientific">Massilimicrobiota timonensis</name>
    <dbReference type="NCBI Taxonomy" id="1776392"/>
    <lineage>
        <taxon>Bacteria</taxon>
        <taxon>Bacillati</taxon>
        <taxon>Bacillota</taxon>
        <taxon>Erysipelotrichia</taxon>
        <taxon>Erysipelotrichales</taxon>
        <taxon>Erysipelotrichaceae</taxon>
        <taxon>Massilimicrobiota</taxon>
    </lineage>
</organism>
<keyword evidence="10" id="KW-1185">Reference proteome</keyword>
<dbReference type="InterPro" id="IPR041122">
    <property type="entry name" value="RecJ_OB"/>
</dbReference>
<dbReference type="EMBL" id="NFLJ01000014">
    <property type="protein sequence ID" value="OUQ34698.1"/>
    <property type="molecule type" value="Genomic_DNA"/>
</dbReference>
<keyword evidence="3" id="KW-0540">Nuclease</keyword>
<evidence type="ECO:0000256" key="4">
    <source>
        <dbReference type="ARBA" id="ARBA00022801"/>
    </source>
</evidence>
<dbReference type="InterPro" id="IPR001667">
    <property type="entry name" value="DDH_dom"/>
</dbReference>
<keyword evidence="4" id="KW-0378">Hydrolase</keyword>
<evidence type="ECO:0000313" key="9">
    <source>
        <dbReference type="EMBL" id="OUQ34698.1"/>
    </source>
</evidence>
<evidence type="ECO:0000256" key="3">
    <source>
        <dbReference type="ARBA" id="ARBA00022722"/>
    </source>
</evidence>
<evidence type="ECO:0000259" key="7">
    <source>
        <dbReference type="Pfam" id="PF02272"/>
    </source>
</evidence>
<dbReference type="Pfam" id="PF02272">
    <property type="entry name" value="DHHA1"/>
    <property type="match status" value="1"/>
</dbReference>
<dbReference type="Proteomes" id="UP000195305">
    <property type="component" value="Unassembled WGS sequence"/>
</dbReference>
<evidence type="ECO:0000256" key="1">
    <source>
        <dbReference type="ARBA" id="ARBA00005915"/>
    </source>
</evidence>
<dbReference type="AlphaFoldDB" id="A0A1Y4SXN9"/>
<dbReference type="Gene3D" id="3.10.310.30">
    <property type="match status" value="1"/>
</dbReference>
<dbReference type="GO" id="GO:0003676">
    <property type="term" value="F:nucleic acid binding"/>
    <property type="evidence" value="ECO:0007669"/>
    <property type="project" value="InterPro"/>
</dbReference>
<name>A0A1Y4SXN9_9FIRM</name>
<comment type="caution">
    <text evidence="9">The sequence shown here is derived from an EMBL/GenBank/DDBJ whole genome shotgun (WGS) entry which is preliminary data.</text>
</comment>